<feature type="region of interest" description="Disordered" evidence="1">
    <location>
        <begin position="1"/>
        <end position="73"/>
    </location>
</feature>
<dbReference type="EnsemblPlants" id="OBART04G13240.1">
    <property type="protein sequence ID" value="OBART04G13240.1"/>
    <property type="gene ID" value="OBART04G13240"/>
</dbReference>
<reference evidence="2" key="2">
    <citation type="submission" date="2015-03" db="UniProtKB">
        <authorList>
            <consortium name="EnsemblPlants"/>
        </authorList>
    </citation>
    <scope>IDENTIFICATION</scope>
</reference>
<dbReference type="PaxDb" id="65489-OBART04G13240.1"/>
<evidence type="ECO:0000313" key="3">
    <source>
        <dbReference type="Proteomes" id="UP000026960"/>
    </source>
</evidence>
<dbReference type="AlphaFoldDB" id="A0A0D3FW28"/>
<sequence length="271" mass="29827">MGVFSSSPHPTSFAFPSEPPPHDATRPLAEGRASRRFLAERRSRETHWGATGSYGHRFPSSYSYSTLGRRKGMRTTRCRGKAFACTRGRAGVAAGRIAALHADHIQANPDREGRKKNKRIQIGEEEDQANPGRRQGPPPPAIRCRPPMSCSPCGGREAGTGGGIAVPCSPLAACRQCRRFDASGRVGRGRLPASGMREEAEETRRRERREESGGREEEGGGGGKRGRERREVAVAGWEAATARWVTRARRRSEKKRRKKREGRSGGRKEGF</sequence>
<feature type="compositionally biased region" description="Polar residues" evidence="1">
    <location>
        <begin position="1"/>
        <end position="10"/>
    </location>
</feature>
<accession>A0A0D3FW28</accession>
<feature type="region of interest" description="Disordered" evidence="1">
    <location>
        <begin position="122"/>
        <end position="143"/>
    </location>
</feature>
<name>A0A0D3FW28_9ORYZ</name>
<protein>
    <submittedName>
        <fullName evidence="2">Uncharacterized protein</fullName>
    </submittedName>
</protein>
<proteinExistence type="predicted"/>
<evidence type="ECO:0000256" key="1">
    <source>
        <dbReference type="SAM" id="MobiDB-lite"/>
    </source>
</evidence>
<feature type="compositionally biased region" description="Basic and acidic residues" evidence="1">
    <location>
        <begin position="37"/>
        <end position="47"/>
    </location>
</feature>
<feature type="region of interest" description="Disordered" evidence="1">
    <location>
        <begin position="185"/>
        <end position="271"/>
    </location>
</feature>
<organism evidence="2">
    <name type="scientific">Oryza barthii</name>
    <dbReference type="NCBI Taxonomy" id="65489"/>
    <lineage>
        <taxon>Eukaryota</taxon>
        <taxon>Viridiplantae</taxon>
        <taxon>Streptophyta</taxon>
        <taxon>Embryophyta</taxon>
        <taxon>Tracheophyta</taxon>
        <taxon>Spermatophyta</taxon>
        <taxon>Magnoliopsida</taxon>
        <taxon>Liliopsida</taxon>
        <taxon>Poales</taxon>
        <taxon>Poaceae</taxon>
        <taxon>BOP clade</taxon>
        <taxon>Oryzoideae</taxon>
        <taxon>Oryzeae</taxon>
        <taxon>Oryzinae</taxon>
        <taxon>Oryza</taxon>
    </lineage>
</organism>
<dbReference type="HOGENOM" id="CLU_1028075_0_0_1"/>
<reference evidence="2" key="1">
    <citation type="journal article" date="2009" name="Rice">
        <title>De Novo Next Generation Sequencing of Plant Genomes.</title>
        <authorList>
            <person name="Rounsley S."/>
            <person name="Marri P.R."/>
            <person name="Yu Y."/>
            <person name="He R."/>
            <person name="Sisneros N."/>
            <person name="Goicoechea J.L."/>
            <person name="Lee S.J."/>
            <person name="Angelova A."/>
            <person name="Kudrna D."/>
            <person name="Luo M."/>
            <person name="Affourtit J."/>
            <person name="Desany B."/>
            <person name="Knight J."/>
            <person name="Niazi F."/>
            <person name="Egholm M."/>
            <person name="Wing R.A."/>
        </authorList>
    </citation>
    <scope>NUCLEOTIDE SEQUENCE [LARGE SCALE GENOMIC DNA]</scope>
    <source>
        <strain evidence="2">cv. IRGC 105608</strain>
    </source>
</reference>
<feature type="compositionally biased region" description="Basic and acidic residues" evidence="1">
    <location>
        <begin position="196"/>
        <end position="218"/>
    </location>
</feature>
<dbReference type="Gramene" id="OBART04G13240.1">
    <property type="protein sequence ID" value="OBART04G13240.1"/>
    <property type="gene ID" value="OBART04G13240"/>
</dbReference>
<feature type="compositionally biased region" description="Basic and acidic residues" evidence="1">
    <location>
        <begin position="262"/>
        <end position="271"/>
    </location>
</feature>
<keyword evidence="3" id="KW-1185">Reference proteome</keyword>
<evidence type="ECO:0000313" key="2">
    <source>
        <dbReference type="EnsemblPlants" id="OBART04G13240.1"/>
    </source>
</evidence>
<dbReference type="Proteomes" id="UP000026960">
    <property type="component" value="Chromosome 4"/>
</dbReference>
<feature type="compositionally biased region" description="Basic residues" evidence="1">
    <location>
        <begin position="246"/>
        <end position="261"/>
    </location>
</feature>